<dbReference type="PANTHER" id="PTHR37019">
    <property type="entry name" value="CHROMOSOME 1, WHOLE GENOME SHOTGUN SEQUENCE"/>
    <property type="match status" value="1"/>
</dbReference>
<feature type="transmembrane region" description="Helical" evidence="1">
    <location>
        <begin position="12"/>
        <end position="35"/>
    </location>
</feature>
<feature type="transmembrane region" description="Helical" evidence="1">
    <location>
        <begin position="86"/>
        <end position="106"/>
    </location>
</feature>
<sequence length="158" mass="17054">MASSLPTLPRVTFTIIEPISLVAGFLGAVTDPAWFVAEQVPQKVPDPVTENSIVLAWQLGNLYLLLGLVGLAILTSTSEVRVVRRYLAALWVGDVGHIAFSCYGLGRDRMMNPAGWNAMAWGNIAMTLFLLTMRSAYFLGAFGPDNIKATVARAKKAA</sequence>
<keyword evidence="1" id="KW-0472">Membrane</keyword>
<evidence type="ECO:0000313" key="3">
    <source>
        <dbReference type="EMBL" id="UNI24216.1"/>
    </source>
</evidence>
<dbReference type="KEGG" id="ptkz:JDV02_009982"/>
<evidence type="ECO:0000256" key="1">
    <source>
        <dbReference type="SAM" id="Phobius"/>
    </source>
</evidence>
<dbReference type="RefSeq" id="XP_047847697.1">
    <property type="nucleotide sequence ID" value="XM_047991685.1"/>
</dbReference>
<dbReference type="AlphaFoldDB" id="A0A9Q8VG72"/>
<accession>A0A9Q8VG72</accession>
<evidence type="ECO:0000259" key="2">
    <source>
        <dbReference type="Pfam" id="PF24803"/>
    </source>
</evidence>
<dbReference type="InterPro" id="IPR056121">
    <property type="entry name" value="DUF7704"/>
</dbReference>
<feature type="transmembrane region" description="Helical" evidence="1">
    <location>
        <begin position="118"/>
        <end position="139"/>
    </location>
</feature>
<feature type="transmembrane region" description="Helical" evidence="1">
    <location>
        <begin position="55"/>
        <end position="74"/>
    </location>
</feature>
<organism evidence="3 4">
    <name type="scientific">Purpureocillium takamizusanense</name>
    <dbReference type="NCBI Taxonomy" id="2060973"/>
    <lineage>
        <taxon>Eukaryota</taxon>
        <taxon>Fungi</taxon>
        <taxon>Dikarya</taxon>
        <taxon>Ascomycota</taxon>
        <taxon>Pezizomycotina</taxon>
        <taxon>Sordariomycetes</taxon>
        <taxon>Hypocreomycetidae</taxon>
        <taxon>Hypocreales</taxon>
        <taxon>Ophiocordycipitaceae</taxon>
        <taxon>Purpureocillium</taxon>
    </lineage>
</organism>
<keyword evidence="1" id="KW-1133">Transmembrane helix</keyword>
<reference evidence="3" key="1">
    <citation type="submission" date="2021-11" db="EMBL/GenBank/DDBJ databases">
        <title>Purpureocillium_takamizusanense_genome.</title>
        <authorList>
            <person name="Nguyen N.-H."/>
        </authorList>
    </citation>
    <scope>NUCLEOTIDE SEQUENCE</scope>
    <source>
        <strain evidence="3">PT3</strain>
    </source>
</reference>
<dbReference type="Proteomes" id="UP000829364">
    <property type="component" value="Chromosome 11"/>
</dbReference>
<name>A0A9Q8VG72_9HYPO</name>
<dbReference type="EMBL" id="CP086364">
    <property type="protein sequence ID" value="UNI24216.1"/>
    <property type="molecule type" value="Genomic_DNA"/>
</dbReference>
<proteinExistence type="predicted"/>
<evidence type="ECO:0000313" key="4">
    <source>
        <dbReference type="Proteomes" id="UP000829364"/>
    </source>
</evidence>
<keyword evidence="4" id="KW-1185">Reference proteome</keyword>
<gene>
    <name evidence="3" type="ORF">JDV02_009982</name>
</gene>
<dbReference type="PANTHER" id="PTHR37019:SF2">
    <property type="entry name" value="EXPERA DOMAIN-CONTAINING PROTEIN"/>
    <property type="match status" value="1"/>
</dbReference>
<feature type="domain" description="DUF7704" evidence="2">
    <location>
        <begin position="2"/>
        <end position="144"/>
    </location>
</feature>
<dbReference type="OrthoDB" id="2937326at2759"/>
<protein>
    <recommendedName>
        <fullName evidence="2">DUF7704 domain-containing protein</fullName>
    </recommendedName>
</protein>
<dbReference type="GeneID" id="72071927"/>
<keyword evidence="1" id="KW-0812">Transmembrane</keyword>
<dbReference type="Pfam" id="PF24803">
    <property type="entry name" value="DUF7704"/>
    <property type="match status" value="1"/>
</dbReference>